<dbReference type="PANTHER" id="PTHR43297">
    <property type="entry name" value="OLIGOPEPTIDE TRANSPORT ATP-BINDING PROTEIN APPD"/>
    <property type="match status" value="1"/>
</dbReference>
<dbReference type="SUPFAM" id="SSF161098">
    <property type="entry name" value="MetI-like"/>
    <property type="match status" value="1"/>
</dbReference>
<dbReference type="AlphaFoldDB" id="A0AA96F869"/>
<feature type="transmembrane region" description="Helical" evidence="11">
    <location>
        <begin position="27"/>
        <end position="49"/>
    </location>
</feature>
<evidence type="ECO:0000256" key="3">
    <source>
        <dbReference type="ARBA" id="ARBA00005417"/>
    </source>
</evidence>
<comment type="similarity">
    <text evidence="3">Belongs to the ABC transporter superfamily.</text>
</comment>
<keyword evidence="9 11" id="KW-1133">Transmembrane helix</keyword>
<evidence type="ECO:0000256" key="1">
    <source>
        <dbReference type="ARBA" id="ARBA00004141"/>
    </source>
</evidence>
<dbReference type="PROSITE" id="PS50893">
    <property type="entry name" value="ABC_TRANSPORTER_2"/>
    <property type="match status" value="1"/>
</dbReference>
<dbReference type="EMBL" id="CP134879">
    <property type="protein sequence ID" value="WNM23771.1"/>
    <property type="molecule type" value="Genomic_DNA"/>
</dbReference>
<dbReference type="CDD" id="cd06261">
    <property type="entry name" value="TM_PBP2"/>
    <property type="match status" value="1"/>
</dbReference>
<keyword evidence="7" id="KW-0547">Nucleotide-binding</keyword>
<keyword evidence="4 11" id="KW-0813">Transport</keyword>
<evidence type="ECO:0000259" key="14">
    <source>
        <dbReference type="PROSITE" id="PS50928"/>
    </source>
</evidence>
<dbReference type="Gene3D" id="1.10.3720.10">
    <property type="entry name" value="MetI-like"/>
    <property type="match status" value="1"/>
</dbReference>
<dbReference type="InterPro" id="IPR017871">
    <property type="entry name" value="ABC_transporter-like_CS"/>
</dbReference>
<dbReference type="FunFam" id="3.40.50.300:FF:000016">
    <property type="entry name" value="Oligopeptide ABC transporter ATP-binding component"/>
    <property type="match status" value="1"/>
</dbReference>
<dbReference type="SMART" id="SM00382">
    <property type="entry name" value="AAA"/>
    <property type="match status" value="1"/>
</dbReference>
<evidence type="ECO:0000256" key="11">
    <source>
        <dbReference type="RuleBase" id="RU363032"/>
    </source>
</evidence>
<protein>
    <submittedName>
        <fullName evidence="15">Dipeptide/oligopeptide/nickel ABC transporter permease/ATP-binding protein</fullName>
    </submittedName>
</protein>
<proteinExistence type="inferred from homology"/>
<feature type="transmembrane region" description="Helical" evidence="11">
    <location>
        <begin position="150"/>
        <end position="169"/>
    </location>
</feature>
<dbReference type="PANTHER" id="PTHR43297:SF2">
    <property type="entry name" value="DIPEPTIDE TRANSPORT ATP-BINDING PROTEIN DPPD"/>
    <property type="match status" value="1"/>
</dbReference>
<organism evidence="15 16">
    <name type="scientific">Demequina capsici</name>
    <dbReference type="NCBI Taxonomy" id="3075620"/>
    <lineage>
        <taxon>Bacteria</taxon>
        <taxon>Bacillati</taxon>
        <taxon>Actinomycetota</taxon>
        <taxon>Actinomycetes</taxon>
        <taxon>Micrococcales</taxon>
        <taxon>Demequinaceae</taxon>
        <taxon>Demequina</taxon>
    </lineage>
</organism>
<gene>
    <name evidence="15" type="ORF">RN606_10415</name>
</gene>
<feature type="transmembrane region" description="Helical" evidence="11">
    <location>
        <begin position="258"/>
        <end position="279"/>
    </location>
</feature>
<evidence type="ECO:0000313" key="16">
    <source>
        <dbReference type="Proteomes" id="UP001304125"/>
    </source>
</evidence>
<reference evidence="15 16" key="1">
    <citation type="submission" date="2023-09" db="EMBL/GenBank/DDBJ databases">
        <title>Demequina sp. a novel bacteria isolated from Capsicum annuum.</title>
        <authorList>
            <person name="Humaira Z."/>
            <person name="Lee J."/>
            <person name="Cho D."/>
        </authorList>
    </citation>
    <scope>NUCLEOTIDE SEQUENCE [LARGE SCALE GENOMIC DNA]</scope>
    <source>
        <strain evidence="15 16">OYTSA14</strain>
    </source>
</reference>
<comment type="similarity">
    <text evidence="11">Belongs to the binding-protein-dependent transport system permease family.</text>
</comment>
<feature type="region of interest" description="Disordered" evidence="12">
    <location>
        <begin position="574"/>
        <end position="597"/>
    </location>
</feature>
<feature type="transmembrane region" description="Helical" evidence="11">
    <location>
        <begin position="123"/>
        <end position="144"/>
    </location>
</feature>
<keyword evidence="8" id="KW-0067">ATP-binding</keyword>
<feature type="domain" description="ABC transporter" evidence="13">
    <location>
        <begin position="320"/>
        <end position="570"/>
    </location>
</feature>
<accession>A0AA96F869</accession>
<dbReference type="PROSITE" id="PS00211">
    <property type="entry name" value="ABC_TRANSPORTER_1"/>
    <property type="match status" value="1"/>
</dbReference>
<evidence type="ECO:0000256" key="12">
    <source>
        <dbReference type="SAM" id="MobiDB-lite"/>
    </source>
</evidence>
<keyword evidence="5" id="KW-1003">Cell membrane</keyword>
<evidence type="ECO:0000256" key="5">
    <source>
        <dbReference type="ARBA" id="ARBA00022475"/>
    </source>
</evidence>
<dbReference type="Pfam" id="PF00005">
    <property type="entry name" value="ABC_tran"/>
    <property type="match status" value="1"/>
</dbReference>
<dbReference type="GO" id="GO:0005886">
    <property type="term" value="C:plasma membrane"/>
    <property type="evidence" value="ECO:0007669"/>
    <property type="project" value="UniProtKB-SubCell"/>
</dbReference>
<dbReference type="InterPro" id="IPR000515">
    <property type="entry name" value="MetI-like"/>
</dbReference>
<dbReference type="GO" id="GO:0055085">
    <property type="term" value="P:transmembrane transport"/>
    <property type="evidence" value="ECO:0007669"/>
    <property type="project" value="InterPro"/>
</dbReference>
<dbReference type="InterPro" id="IPR003593">
    <property type="entry name" value="AAA+_ATPase"/>
</dbReference>
<dbReference type="PROSITE" id="PS50928">
    <property type="entry name" value="ABC_TM1"/>
    <property type="match status" value="1"/>
</dbReference>
<dbReference type="InterPro" id="IPR035906">
    <property type="entry name" value="MetI-like_sf"/>
</dbReference>
<dbReference type="Gene3D" id="3.40.50.300">
    <property type="entry name" value="P-loop containing nucleotide triphosphate hydrolases"/>
    <property type="match status" value="1"/>
</dbReference>
<dbReference type="GO" id="GO:0005524">
    <property type="term" value="F:ATP binding"/>
    <property type="evidence" value="ECO:0007669"/>
    <property type="project" value="UniProtKB-KW"/>
</dbReference>
<keyword evidence="16" id="KW-1185">Reference proteome</keyword>
<feature type="transmembrane region" description="Helical" evidence="11">
    <location>
        <begin position="92"/>
        <end position="116"/>
    </location>
</feature>
<feature type="domain" description="ABC transmembrane type-1" evidence="14">
    <location>
        <begin position="92"/>
        <end position="280"/>
    </location>
</feature>
<name>A0AA96F869_9MICO</name>
<evidence type="ECO:0000256" key="10">
    <source>
        <dbReference type="ARBA" id="ARBA00023136"/>
    </source>
</evidence>
<dbReference type="Pfam" id="PF12911">
    <property type="entry name" value="OppC_N"/>
    <property type="match status" value="1"/>
</dbReference>
<dbReference type="InterPro" id="IPR025966">
    <property type="entry name" value="OppC_N"/>
</dbReference>
<dbReference type="RefSeq" id="WP_313496937.1">
    <property type="nucleotide sequence ID" value="NZ_CP134879.1"/>
</dbReference>
<dbReference type="InterPro" id="IPR050388">
    <property type="entry name" value="ABC_Ni/Peptide_Import"/>
</dbReference>
<keyword evidence="10 11" id="KW-0472">Membrane</keyword>
<evidence type="ECO:0000259" key="13">
    <source>
        <dbReference type="PROSITE" id="PS50893"/>
    </source>
</evidence>
<dbReference type="InterPro" id="IPR003439">
    <property type="entry name" value="ABC_transporter-like_ATP-bd"/>
</dbReference>
<evidence type="ECO:0000256" key="8">
    <source>
        <dbReference type="ARBA" id="ARBA00022840"/>
    </source>
</evidence>
<dbReference type="CDD" id="cd03257">
    <property type="entry name" value="ABC_NikE_OppD_transporters"/>
    <property type="match status" value="1"/>
</dbReference>
<evidence type="ECO:0000256" key="4">
    <source>
        <dbReference type="ARBA" id="ARBA00022448"/>
    </source>
</evidence>
<evidence type="ECO:0000256" key="7">
    <source>
        <dbReference type="ARBA" id="ARBA00022741"/>
    </source>
</evidence>
<keyword evidence="6 11" id="KW-0812">Transmembrane</keyword>
<sequence>MSSATAPAADSRAPRAGLFKRLITHPLGGVSIVFLSIIVVVAIVGPFLAPFDPSQTDLKMIFAPPGGDYLLGGDSAGRDILSRLLVATGFSLAGGLLVAAVGTVIGVSAGLVAGYYGGWIDTLGSWFTALTMSIPSIIVLIAARSVMGPSMWWTMTIFGIFISPVYYRVVYNSVRAVRNELYVDAARTSGLGDGRIIGRHVLMAVRAPVILLTSGTIAAGIGMQAGFDFLGLGDPNTPTWGQMLNEGFYNINRAGQLVLWPALALGLTMIFLTLLGTALRDELEGTSDVRRTKGQIAWALEASAPEIVRHEDAAEPDAVLTVTDLAVAYPAGDGWATVVKGASLEVRRGETHGLIGESGSGKTQTAFAVLGLLPKGGKVMAGSIVFDGEDLTGVSDASMNTFRGSRIAYVPQEPMSNLDPAFTVGVQLTEPLRKVLGMSKEQAHERAMSLLDKVGIPDPKRVFRSYPHQLSGGMAQRVLIAGAVASHPTLLIADEPTTALDVTVQAEVLDLLRDLQAELGMAVLIVTHNFGVVADICDRVSVMRQGVIVETGPTQSVFDDPRHQYTQSLFEAIPTGAPRAPLPGAASTGTLGRETLS</sequence>
<evidence type="ECO:0000313" key="15">
    <source>
        <dbReference type="EMBL" id="WNM23771.1"/>
    </source>
</evidence>
<dbReference type="SUPFAM" id="SSF52540">
    <property type="entry name" value="P-loop containing nucleoside triphosphate hydrolases"/>
    <property type="match status" value="1"/>
</dbReference>
<evidence type="ECO:0000256" key="9">
    <source>
        <dbReference type="ARBA" id="ARBA00022989"/>
    </source>
</evidence>
<evidence type="ECO:0000256" key="2">
    <source>
        <dbReference type="ARBA" id="ARBA00004202"/>
    </source>
</evidence>
<dbReference type="Pfam" id="PF00528">
    <property type="entry name" value="BPD_transp_1"/>
    <property type="match status" value="1"/>
</dbReference>
<feature type="transmembrane region" description="Helical" evidence="11">
    <location>
        <begin position="209"/>
        <end position="227"/>
    </location>
</feature>
<evidence type="ECO:0000256" key="6">
    <source>
        <dbReference type="ARBA" id="ARBA00022692"/>
    </source>
</evidence>
<dbReference type="GO" id="GO:0016887">
    <property type="term" value="F:ATP hydrolysis activity"/>
    <property type="evidence" value="ECO:0007669"/>
    <property type="project" value="InterPro"/>
</dbReference>
<dbReference type="InterPro" id="IPR027417">
    <property type="entry name" value="P-loop_NTPase"/>
</dbReference>
<dbReference type="Proteomes" id="UP001304125">
    <property type="component" value="Chromosome"/>
</dbReference>
<comment type="subcellular location">
    <subcellularLocation>
        <location evidence="11">Cell membrane</location>
        <topology evidence="11">Multi-pass membrane protein</topology>
    </subcellularLocation>
    <subcellularLocation>
        <location evidence="2">Cell membrane</location>
        <topology evidence="2">Peripheral membrane protein</topology>
    </subcellularLocation>
    <subcellularLocation>
        <location evidence="1">Membrane</location>
        <topology evidence="1">Multi-pass membrane protein</topology>
    </subcellularLocation>
</comment>